<dbReference type="EMBL" id="FWFU01000001">
    <property type="protein sequence ID" value="SLN10234.1"/>
    <property type="molecule type" value="Genomic_DNA"/>
</dbReference>
<dbReference type="AlphaFoldDB" id="A0A1X6Y6D4"/>
<gene>
    <name evidence="1" type="ORF">ROH8110_00004</name>
</gene>
<protein>
    <submittedName>
        <fullName evidence="1">Uncharacterized protein</fullName>
    </submittedName>
</protein>
<name>A0A1X6Y6D4_9RHOB</name>
<keyword evidence="2" id="KW-1185">Reference proteome</keyword>
<evidence type="ECO:0000313" key="2">
    <source>
        <dbReference type="Proteomes" id="UP000193207"/>
    </source>
</evidence>
<reference evidence="1 2" key="1">
    <citation type="submission" date="2017-03" db="EMBL/GenBank/DDBJ databases">
        <authorList>
            <person name="Afonso C.L."/>
            <person name="Miller P.J."/>
            <person name="Scott M.A."/>
            <person name="Spackman E."/>
            <person name="Goraichik I."/>
            <person name="Dimitrov K.M."/>
            <person name="Suarez D.L."/>
            <person name="Swayne D.E."/>
        </authorList>
    </citation>
    <scope>NUCLEOTIDE SEQUENCE [LARGE SCALE GENOMIC DNA]</scope>
    <source>
        <strain evidence="1 2">CECT 8110</strain>
    </source>
</reference>
<evidence type="ECO:0000313" key="1">
    <source>
        <dbReference type="EMBL" id="SLN10234.1"/>
    </source>
</evidence>
<organism evidence="1 2">
    <name type="scientific">Roseovarius halotolerans</name>
    <dbReference type="NCBI Taxonomy" id="505353"/>
    <lineage>
        <taxon>Bacteria</taxon>
        <taxon>Pseudomonadati</taxon>
        <taxon>Pseudomonadota</taxon>
        <taxon>Alphaproteobacteria</taxon>
        <taxon>Rhodobacterales</taxon>
        <taxon>Roseobacteraceae</taxon>
        <taxon>Roseovarius</taxon>
    </lineage>
</organism>
<proteinExistence type="predicted"/>
<dbReference type="Proteomes" id="UP000193207">
    <property type="component" value="Unassembled WGS sequence"/>
</dbReference>
<sequence>MSSESQRVAVRLQLATLALFGIEPSHKHALMAQQERLHGKTAPESGQ</sequence>
<accession>A0A1X6Y6D4</accession>